<organism evidence="7 8">
    <name type="scientific">Artemisia annua</name>
    <name type="common">Sweet wormwood</name>
    <dbReference type="NCBI Taxonomy" id="35608"/>
    <lineage>
        <taxon>Eukaryota</taxon>
        <taxon>Viridiplantae</taxon>
        <taxon>Streptophyta</taxon>
        <taxon>Embryophyta</taxon>
        <taxon>Tracheophyta</taxon>
        <taxon>Spermatophyta</taxon>
        <taxon>Magnoliopsida</taxon>
        <taxon>eudicotyledons</taxon>
        <taxon>Gunneridae</taxon>
        <taxon>Pentapetalae</taxon>
        <taxon>asterids</taxon>
        <taxon>campanulids</taxon>
        <taxon>Asterales</taxon>
        <taxon>Asteraceae</taxon>
        <taxon>Asteroideae</taxon>
        <taxon>Anthemideae</taxon>
        <taxon>Artemisiinae</taxon>
        <taxon>Artemisia</taxon>
    </lineage>
</organism>
<evidence type="ECO:0000313" key="7">
    <source>
        <dbReference type="EMBL" id="PWA57702.1"/>
    </source>
</evidence>
<evidence type="ECO:0000256" key="3">
    <source>
        <dbReference type="ARBA" id="ARBA00022630"/>
    </source>
</evidence>
<feature type="domain" description="NADH:flavin oxidoreductase/NADH oxidase N-terminal" evidence="6">
    <location>
        <begin position="267"/>
        <end position="358"/>
    </location>
</feature>
<dbReference type="Pfam" id="PF00724">
    <property type="entry name" value="Oxidored_FMN"/>
    <property type="match status" value="3"/>
</dbReference>
<dbReference type="STRING" id="35608.A0A2U1M902"/>
<comment type="caution">
    <text evidence="7">The sequence shown here is derived from an EMBL/GenBank/DDBJ whole genome shotgun (WGS) entry which is preliminary data.</text>
</comment>
<comment type="cofactor">
    <cofactor evidence="1">
        <name>FMN</name>
        <dbReference type="ChEBI" id="CHEBI:58210"/>
    </cofactor>
</comment>
<dbReference type="PANTHER" id="PTHR22893:SF62">
    <property type="entry name" value="12-OXOPHYTODIENOATE REDUCTASE-LIKE PROTEIN"/>
    <property type="match status" value="1"/>
</dbReference>
<evidence type="ECO:0000256" key="4">
    <source>
        <dbReference type="ARBA" id="ARBA00022643"/>
    </source>
</evidence>
<accession>A0A2U1M902</accession>
<dbReference type="SUPFAM" id="SSF51395">
    <property type="entry name" value="FMN-linked oxidoreductases"/>
    <property type="match status" value="2"/>
</dbReference>
<dbReference type="Gene3D" id="3.20.20.70">
    <property type="entry name" value="Aldolase class I"/>
    <property type="match status" value="3"/>
</dbReference>
<evidence type="ECO:0000256" key="1">
    <source>
        <dbReference type="ARBA" id="ARBA00001917"/>
    </source>
</evidence>
<dbReference type="Proteomes" id="UP000245207">
    <property type="component" value="Unassembled WGS sequence"/>
</dbReference>
<gene>
    <name evidence="7" type="ORF">CTI12_AA406910</name>
</gene>
<dbReference type="EMBL" id="PKPP01006088">
    <property type="protein sequence ID" value="PWA57702.1"/>
    <property type="molecule type" value="Genomic_DNA"/>
</dbReference>
<feature type="domain" description="NADH:flavin oxidoreductase/NADH oxidase N-terminal" evidence="6">
    <location>
        <begin position="20"/>
        <end position="123"/>
    </location>
</feature>
<dbReference type="AlphaFoldDB" id="A0A2U1M902"/>
<evidence type="ECO:0000259" key="6">
    <source>
        <dbReference type="Pfam" id="PF00724"/>
    </source>
</evidence>
<comment type="similarity">
    <text evidence="2">Belongs to the NADH:flavin oxidoreductase/NADH oxidase family.</text>
</comment>
<dbReference type="PANTHER" id="PTHR22893">
    <property type="entry name" value="NADH OXIDOREDUCTASE-RELATED"/>
    <property type="match status" value="1"/>
</dbReference>
<dbReference type="InterPro" id="IPR013785">
    <property type="entry name" value="Aldolase_TIM"/>
</dbReference>
<reference evidence="7 8" key="1">
    <citation type="journal article" date="2018" name="Mol. Plant">
        <title>The genome of Artemisia annua provides insight into the evolution of Asteraceae family and artemisinin biosynthesis.</title>
        <authorList>
            <person name="Shen Q."/>
            <person name="Zhang L."/>
            <person name="Liao Z."/>
            <person name="Wang S."/>
            <person name="Yan T."/>
            <person name="Shi P."/>
            <person name="Liu M."/>
            <person name="Fu X."/>
            <person name="Pan Q."/>
            <person name="Wang Y."/>
            <person name="Lv Z."/>
            <person name="Lu X."/>
            <person name="Zhang F."/>
            <person name="Jiang W."/>
            <person name="Ma Y."/>
            <person name="Chen M."/>
            <person name="Hao X."/>
            <person name="Li L."/>
            <person name="Tang Y."/>
            <person name="Lv G."/>
            <person name="Zhou Y."/>
            <person name="Sun X."/>
            <person name="Brodelius P.E."/>
            <person name="Rose J.K.C."/>
            <person name="Tang K."/>
        </authorList>
    </citation>
    <scope>NUCLEOTIDE SEQUENCE [LARGE SCALE GENOMIC DNA]</scope>
    <source>
        <strain evidence="8">cv. Huhao1</strain>
        <tissue evidence="7">Leaf</tissue>
    </source>
</reference>
<dbReference type="GO" id="GO:0016491">
    <property type="term" value="F:oxidoreductase activity"/>
    <property type="evidence" value="ECO:0007669"/>
    <property type="project" value="InterPro"/>
</dbReference>
<protein>
    <submittedName>
        <fullName evidence="7">Aldolase-type TIM barrel</fullName>
    </submittedName>
</protein>
<name>A0A2U1M902_ARTAN</name>
<evidence type="ECO:0000256" key="5">
    <source>
        <dbReference type="ARBA" id="ARBA00022857"/>
    </source>
</evidence>
<proteinExistence type="inferred from homology"/>
<keyword evidence="3" id="KW-0285">Flavoprotein</keyword>
<keyword evidence="4" id="KW-0288">FMN</keyword>
<evidence type="ECO:0000313" key="8">
    <source>
        <dbReference type="Proteomes" id="UP000245207"/>
    </source>
</evidence>
<sequence>MYNGSPMNHFIEQYESTQKKKVERRVVLAPLSRLRSYNFTAQPHAILYYKQRTTKGGLLISEASGISETAQGLPNTPGIWKKEHVEAWRPIVDGVHENGGIFFCQLWHSGRVSNKMKMQKKEERSMESMALLTPYNMKNFHLSHRVVLAPLSRLRSYNFTAQPHAILYYKQRTTKGGLLISEASGISETAQGLPNTPGIWKKEHVEAWRPIVDGVHENGGIFFCQLWHSGRVSNKTCGAERSGYEIISPTFSNLMDYNESGDSDPHSLGVYMAESLSRLGIAYCHVIEPRMVTQFERAETCDTLVSMRKAFKGTFMVAGGYHDRDEANRVVKNGDADLVAFGRAFLANPNLPRRFMLNAPLNKYDRSTFYTDDPVVGYTDYPFLDY</sequence>
<keyword evidence="5" id="KW-0521">NADP</keyword>
<evidence type="ECO:0000256" key="2">
    <source>
        <dbReference type="ARBA" id="ARBA00005979"/>
    </source>
</evidence>
<dbReference type="OrthoDB" id="1663137at2759"/>
<keyword evidence="8" id="KW-1185">Reference proteome</keyword>
<feature type="domain" description="NADH:flavin oxidoreductase/NADH oxidase N-terminal" evidence="6">
    <location>
        <begin position="131"/>
        <end position="234"/>
    </location>
</feature>
<dbReference type="GO" id="GO:0010181">
    <property type="term" value="F:FMN binding"/>
    <property type="evidence" value="ECO:0007669"/>
    <property type="project" value="InterPro"/>
</dbReference>
<dbReference type="InterPro" id="IPR001155">
    <property type="entry name" value="OxRdtase_FMN_N"/>
</dbReference>
<dbReference type="InterPro" id="IPR045247">
    <property type="entry name" value="Oye-like"/>
</dbReference>